<evidence type="ECO:0000313" key="1">
    <source>
        <dbReference type="EMBL" id="MEQ2424214.1"/>
    </source>
</evidence>
<evidence type="ECO:0000313" key="2">
    <source>
        <dbReference type="Proteomes" id="UP001454086"/>
    </source>
</evidence>
<protein>
    <submittedName>
        <fullName evidence="1">Uncharacterized protein</fullName>
    </submittedName>
</protein>
<organism evidence="1 2">
    <name type="scientific">Enterocloster hominis</name>
    <name type="common">ex Hitch et al. 2024</name>
    <dbReference type="NCBI Taxonomy" id="1917870"/>
    <lineage>
        <taxon>Bacteria</taxon>
        <taxon>Bacillati</taxon>
        <taxon>Bacillota</taxon>
        <taxon>Clostridia</taxon>
        <taxon>Lachnospirales</taxon>
        <taxon>Lachnospiraceae</taxon>
        <taxon>Enterocloster</taxon>
    </lineage>
</organism>
<sequence length="178" mass="20842">MNKKKDYMELCNLIVDVEEQLRRGDCRINLKAASSVPPFEKDFQRIYDKLEKDSNLQLQDYVKELLEKRGPKRRSGNVDTVCFYESCCISAATWTNFTYGKFSKETILKIIAGLSCNWDESEKILKLAGFYLADSRMDRLVKAAILSGHNNTFDMYDILEYYSSQYPKEVRNYFKSDR</sequence>
<name>A0ABV1D559_9FIRM</name>
<dbReference type="RefSeq" id="WP_008719096.1">
    <property type="nucleotide sequence ID" value="NZ_JBBMFM010000010.1"/>
</dbReference>
<keyword evidence="2" id="KW-1185">Reference proteome</keyword>
<comment type="caution">
    <text evidence="1">The sequence shown here is derived from an EMBL/GenBank/DDBJ whole genome shotgun (WGS) entry which is preliminary data.</text>
</comment>
<gene>
    <name evidence="1" type="ORF">WMQ36_04455</name>
</gene>
<dbReference type="Proteomes" id="UP001454086">
    <property type="component" value="Unassembled WGS sequence"/>
</dbReference>
<dbReference type="EMBL" id="JBBMFM010000010">
    <property type="protein sequence ID" value="MEQ2424214.1"/>
    <property type="molecule type" value="Genomic_DNA"/>
</dbReference>
<accession>A0ABV1D559</accession>
<reference evidence="1 2" key="1">
    <citation type="submission" date="2024-03" db="EMBL/GenBank/DDBJ databases">
        <title>Human intestinal bacterial collection.</title>
        <authorList>
            <person name="Pauvert C."/>
            <person name="Hitch T.C.A."/>
            <person name="Clavel T."/>
        </authorList>
    </citation>
    <scope>NUCLEOTIDE SEQUENCE [LARGE SCALE GENOMIC DNA]</scope>
    <source>
        <strain evidence="1 2">CLA-SR-H021</strain>
    </source>
</reference>
<proteinExistence type="predicted"/>